<organism evidence="2 3">
    <name type="scientific">Pseudosulfitobacter pseudonitzschiae</name>
    <dbReference type="NCBI Taxonomy" id="1402135"/>
    <lineage>
        <taxon>Bacteria</taxon>
        <taxon>Pseudomonadati</taxon>
        <taxon>Pseudomonadota</taxon>
        <taxon>Alphaproteobacteria</taxon>
        <taxon>Rhodobacterales</taxon>
        <taxon>Roseobacteraceae</taxon>
        <taxon>Pseudosulfitobacter</taxon>
    </lineage>
</organism>
<name>A0A9Q2NI77_9RHOB</name>
<dbReference type="AlphaFoldDB" id="A0A9Q2NI77"/>
<sequence>MRPTARRQIGQSRPSPNSAPVSSAWKTPRWNLPELPGGTPAPAHAYVPGQTARHPEGWFDPLKTVNADPFHSPAMRAGLDYLHAGYFWECHEVLEAVWLALPDPSSERHMVQAVIQLANARLKLAMGRPKATLRLCAMVQEHLVAGRASRPIPGATPTDLLEWATNAAELAAQAADGEL</sequence>
<dbReference type="EMBL" id="JAFBWN010000006">
    <property type="protein sequence ID" value="MBM2355191.1"/>
    <property type="molecule type" value="Genomic_DNA"/>
</dbReference>
<dbReference type="InterPro" id="IPR005500">
    <property type="entry name" value="DUF309"/>
</dbReference>
<feature type="region of interest" description="Disordered" evidence="1">
    <location>
        <begin position="1"/>
        <end position="49"/>
    </location>
</feature>
<dbReference type="SUPFAM" id="SSF140663">
    <property type="entry name" value="TTHA0068-like"/>
    <property type="match status" value="1"/>
</dbReference>
<proteinExistence type="predicted"/>
<dbReference type="InterPro" id="IPR023203">
    <property type="entry name" value="TTHA0068_sf"/>
</dbReference>
<reference evidence="2" key="1">
    <citation type="submission" date="2021-01" db="EMBL/GenBank/DDBJ databases">
        <title>Diatom-associated Roseobacters Show Island Model of Population Structure.</title>
        <authorList>
            <person name="Qu L."/>
            <person name="Feng X."/>
            <person name="Chen Y."/>
            <person name="Li L."/>
            <person name="Wang X."/>
            <person name="Hu Z."/>
            <person name="Wang H."/>
            <person name="Luo H."/>
        </authorList>
    </citation>
    <scope>NUCLEOTIDE SEQUENCE</scope>
    <source>
        <strain evidence="2">SM26-45</strain>
    </source>
</reference>
<evidence type="ECO:0000313" key="3">
    <source>
        <dbReference type="Proteomes" id="UP000809337"/>
    </source>
</evidence>
<feature type="compositionally biased region" description="Polar residues" evidence="1">
    <location>
        <begin position="9"/>
        <end position="25"/>
    </location>
</feature>
<dbReference type="Pfam" id="PF03745">
    <property type="entry name" value="DUF309"/>
    <property type="match status" value="1"/>
</dbReference>
<accession>A0A9Q2NI77</accession>
<protein>
    <submittedName>
        <fullName evidence="2">DUF309 domain-containing protein</fullName>
    </submittedName>
</protein>
<evidence type="ECO:0000313" key="2">
    <source>
        <dbReference type="EMBL" id="MBM2355191.1"/>
    </source>
</evidence>
<dbReference type="Proteomes" id="UP000809337">
    <property type="component" value="Unassembled WGS sequence"/>
</dbReference>
<evidence type="ECO:0000256" key="1">
    <source>
        <dbReference type="SAM" id="MobiDB-lite"/>
    </source>
</evidence>
<gene>
    <name evidence="2" type="ORF">JQX14_11615</name>
</gene>
<dbReference type="Gene3D" id="1.10.3450.10">
    <property type="entry name" value="TTHA0068-like"/>
    <property type="match status" value="1"/>
</dbReference>
<comment type="caution">
    <text evidence="2">The sequence shown here is derived from an EMBL/GenBank/DDBJ whole genome shotgun (WGS) entry which is preliminary data.</text>
</comment>